<dbReference type="Pfam" id="PF02872">
    <property type="entry name" value="5_nucleotid_C"/>
    <property type="match status" value="1"/>
</dbReference>
<keyword evidence="2 5" id="KW-0378">Hydrolase</keyword>
<feature type="signal peptide" evidence="2">
    <location>
        <begin position="1"/>
        <end position="20"/>
    </location>
</feature>
<dbReference type="AlphaFoldDB" id="A0A7W5Y1I2"/>
<feature type="chain" id="PRO_5031600501" evidence="2">
    <location>
        <begin position="21"/>
        <end position="534"/>
    </location>
</feature>
<dbReference type="GO" id="GO:0008663">
    <property type="term" value="F:2',3'-cyclic-nucleotide 2'-phosphodiesterase activity"/>
    <property type="evidence" value="ECO:0007669"/>
    <property type="project" value="UniProtKB-EC"/>
</dbReference>
<name>A0A7W5Y1I2_9BACT</name>
<dbReference type="EC" id="3.1.4.16" evidence="5"/>
<dbReference type="EC" id="3.1.3.6" evidence="5"/>
<dbReference type="Pfam" id="PF00149">
    <property type="entry name" value="Metallophos"/>
    <property type="match status" value="1"/>
</dbReference>
<dbReference type="InterPro" id="IPR006179">
    <property type="entry name" value="5_nucleotidase/apyrase"/>
</dbReference>
<evidence type="ECO:0000256" key="1">
    <source>
        <dbReference type="ARBA" id="ARBA00022729"/>
    </source>
</evidence>
<evidence type="ECO:0000259" key="4">
    <source>
        <dbReference type="Pfam" id="PF02872"/>
    </source>
</evidence>
<organism evidence="5 6">
    <name type="scientific">Alloprevotella rava</name>
    <dbReference type="NCBI Taxonomy" id="671218"/>
    <lineage>
        <taxon>Bacteria</taxon>
        <taxon>Pseudomonadati</taxon>
        <taxon>Bacteroidota</taxon>
        <taxon>Bacteroidia</taxon>
        <taxon>Bacteroidales</taxon>
        <taxon>Prevotellaceae</taxon>
        <taxon>Alloprevotella</taxon>
    </lineage>
</organism>
<reference evidence="5 6" key="1">
    <citation type="submission" date="2020-08" db="EMBL/GenBank/DDBJ databases">
        <title>Genomic Encyclopedia of Type Strains, Phase IV (KMG-IV): sequencing the most valuable type-strain genomes for metagenomic binning, comparative biology and taxonomic classification.</title>
        <authorList>
            <person name="Goeker M."/>
        </authorList>
    </citation>
    <scope>NUCLEOTIDE SEQUENCE [LARGE SCALE GENOMIC DNA]</scope>
    <source>
        <strain evidence="5 6">DSM 22548</strain>
    </source>
</reference>
<dbReference type="GO" id="GO:0008254">
    <property type="term" value="F:3'-nucleotidase activity"/>
    <property type="evidence" value="ECO:0007669"/>
    <property type="project" value="UniProtKB-EC"/>
</dbReference>
<dbReference type="RefSeq" id="WP_183695979.1">
    <property type="nucleotide sequence ID" value="NZ_JACICA010000004.1"/>
</dbReference>
<dbReference type="PRINTS" id="PR01607">
    <property type="entry name" value="APYRASEFAMLY"/>
</dbReference>
<feature type="domain" description="Calcineurin-like phosphoesterase" evidence="3">
    <location>
        <begin position="33"/>
        <end position="263"/>
    </location>
</feature>
<keyword evidence="1 2" id="KW-0732">Signal</keyword>
<protein>
    <submittedName>
        <fullName evidence="5">2',3'-cyclic-nucleotide 2'-phosphodiesterase/3'-nucleotidase</fullName>
        <ecNumber evidence="5">3.1.3.6</ecNumber>
        <ecNumber evidence="5">3.1.4.16</ecNumber>
    </submittedName>
</protein>
<dbReference type="EMBL" id="JACICA010000004">
    <property type="protein sequence ID" value="MBB3702655.1"/>
    <property type="molecule type" value="Genomic_DNA"/>
</dbReference>
<accession>A0A7W5Y1I2</accession>
<dbReference type="Proteomes" id="UP000541425">
    <property type="component" value="Unassembled WGS sequence"/>
</dbReference>
<comment type="similarity">
    <text evidence="2">Belongs to the 5'-nucleotidase family.</text>
</comment>
<evidence type="ECO:0000256" key="2">
    <source>
        <dbReference type="RuleBase" id="RU362119"/>
    </source>
</evidence>
<evidence type="ECO:0000313" key="6">
    <source>
        <dbReference type="Proteomes" id="UP000541425"/>
    </source>
</evidence>
<dbReference type="GO" id="GO:0000166">
    <property type="term" value="F:nucleotide binding"/>
    <property type="evidence" value="ECO:0007669"/>
    <property type="project" value="UniProtKB-KW"/>
</dbReference>
<dbReference type="InterPro" id="IPR036907">
    <property type="entry name" value="5'-Nucleotdase_C_sf"/>
</dbReference>
<dbReference type="GO" id="GO:0009166">
    <property type="term" value="P:nucleotide catabolic process"/>
    <property type="evidence" value="ECO:0007669"/>
    <property type="project" value="InterPro"/>
</dbReference>
<dbReference type="InterPro" id="IPR004843">
    <property type="entry name" value="Calcineurin-like_PHP"/>
</dbReference>
<sequence>MNIRNIFLAGALAFSQFLTAQTNKPITVAIFSLNDFHGAFVQNKSQGIPGAPSVLQCLDSLKSVYPYNLTVAAGDNFGGSYFYNATHGVLLPVFFNDMGIRISALGNHEFDDGQKVLAEKWKNDPLRPAGWDIEYLCGNVYDQDGKVPSYLKPFATADIPLSPTKTLRAGFVGLLASSAKEQIRAKNIVGMIFSGNYTHVLDSIEALPDFKTVRDAQIRSLLVHIGTYMKNGKPAWTDKNEAELYAIKSPLYQSILSGHSHEPVCGRINDAEYPVVQGWWHGNYISVMKYQVDTTSMKVLSVEPEIVRVALKDKSQLGPVPLRLQAQIDSLLVSTKTKGGVSIGTKLTVATEDMPHDRAVKYVESRMGKLVCSSFAEAFRKIAKKSDKEVIIGMSHFGSIRGGFSKGDVSVLEVGEALPFSNPLKVFKLTGRQLHDLVDFGYHNKRYGWIQTANLETQRDADNNVLKMTYVSPKGKRVTIKDKGTYYVCADEFMTTGGDGYDPKFFPRSQEVKVSLPETTDAFITYLKKQKSIH</sequence>
<dbReference type="SUPFAM" id="SSF55816">
    <property type="entry name" value="5'-nucleotidase (syn. UDP-sugar hydrolase), C-terminal domain"/>
    <property type="match status" value="1"/>
</dbReference>
<evidence type="ECO:0000313" key="5">
    <source>
        <dbReference type="EMBL" id="MBB3702655.1"/>
    </source>
</evidence>
<dbReference type="Gene3D" id="3.90.780.10">
    <property type="entry name" value="5'-Nucleotidase, C-terminal domain"/>
    <property type="match status" value="1"/>
</dbReference>
<comment type="caution">
    <text evidence="5">The sequence shown here is derived from an EMBL/GenBank/DDBJ whole genome shotgun (WGS) entry which is preliminary data.</text>
</comment>
<dbReference type="InterPro" id="IPR008334">
    <property type="entry name" value="5'-Nucleotdase_C"/>
</dbReference>
<keyword evidence="2" id="KW-0547">Nucleotide-binding</keyword>
<dbReference type="Gene3D" id="3.60.21.10">
    <property type="match status" value="1"/>
</dbReference>
<dbReference type="SUPFAM" id="SSF56300">
    <property type="entry name" value="Metallo-dependent phosphatases"/>
    <property type="match status" value="1"/>
</dbReference>
<dbReference type="PANTHER" id="PTHR11575:SF24">
    <property type="entry name" value="5'-NUCLEOTIDASE"/>
    <property type="match status" value="1"/>
</dbReference>
<dbReference type="PANTHER" id="PTHR11575">
    <property type="entry name" value="5'-NUCLEOTIDASE-RELATED"/>
    <property type="match status" value="1"/>
</dbReference>
<proteinExistence type="inferred from homology"/>
<feature type="domain" description="5'-Nucleotidase C-terminal" evidence="4">
    <location>
        <begin position="356"/>
        <end position="501"/>
    </location>
</feature>
<dbReference type="InterPro" id="IPR029052">
    <property type="entry name" value="Metallo-depent_PP-like"/>
</dbReference>
<gene>
    <name evidence="5" type="ORF">FHS60_001118</name>
</gene>
<evidence type="ECO:0000259" key="3">
    <source>
        <dbReference type="Pfam" id="PF00149"/>
    </source>
</evidence>